<dbReference type="EMBL" id="MK867354">
    <property type="protein sequence ID" value="QFG06354.1"/>
    <property type="molecule type" value="Genomic_DNA"/>
</dbReference>
<reference evidence="2" key="1">
    <citation type="submission" date="2019-04" db="EMBL/GenBank/DDBJ databases">
        <title>Genomic and proteomic characterization of cyanophage S-SCSM1 provides new insights into understanding the viral gene diversity and phage-host interactions.</title>
        <authorList>
            <person name="Wang Q."/>
            <person name="Xu Y."/>
            <person name="Jiao N."/>
            <person name="Zhang R."/>
        </authorList>
    </citation>
    <scope>NUCLEOTIDE SEQUENCE [LARGE SCALE GENOMIC DNA]</scope>
</reference>
<feature type="region of interest" description="Disordered" evidence="1">
    <location>
        <begin position="1"/>
        <end position="33"/>
    </location>
</feature>
<evidence type="ECO:0000256" key="1">
    <source>
        <dbReference type="SAM" id="MobiDB-lite"/>
    </source>
</evidence>
<evidence type="ECO:0000313" key="2">
    <source>
        <dbReference type="EMBL" id="QFG06354.1"/>
    </source>
</evidence>
<sequence length="61" mass="6640">MIAVGAGGFTGSSAAEGPTAGYDPLMKFQRRGKTDYRKVPKTYKQWVKSLDSKNVRKTNGS</sequence>
<proteinExistence type="predicted"/>
<evidence type="ECO:0000313" key="3">
    <source>
        <dbReference type="Proteomes" id="UP000515683"/>
    </source>
</evidence>
<gene>
    <name evidence="2" type="ORF">SSCSM1_97</name>
</gene>
<dbReference type="Proteomes" id="UP000515683">
    <property type="component" value="Segment"/>
</dbReference>
<feature type="compositionally biased region" description="Gly residues" evidence="1">
    <location>
        <begin position="1"/>
        <end position="10"/>
    </location>
</feature>
<accession>A0A6M2ZHK1</accession>
<organism evidence="2 3">
    <name type="scientific">Synechococcus phage S-SCSM1</name>
    <dbReference type="NCBI Taxonomy" id="2588487"/>
    <lineage>
        <taxon>Viruses</taxon>
        <taxon>Duplodnaviria</taxon>
        <taxon>Heunggongvirae</taxon>
        <taxon>Uroviricota</taxon>
        <taxon>Caudoviricetes</taxon>
        <taxon>Pantevenvirales</taxon>
        <taxon>Kyanoviridae</taxon>
        <taxon>Zhoulongquanvirus</taxon>
        <taxon>Zhoulongquanvirus esscess</taxon>
    </lineage>
</organism>
<keyword evidence="3" id="KW-1185">Reference proteome</keyword>
<protein>
    <submittedName>
        <fullName evidence="2">Virion protein</fullName>
    </submittedName>
</protein>
<name>A0A6M2ZHK1_9CAUD</name>